<dbReference type="Proteomes" id="UP000250245">
    <property type="component" value="Unassembled WGS sequence"/>
</dbReference>
<dbReference type="EMBL" id="UASJ01000001">
    <property type="protein sequence ID" value="SQB64285.1"/>
    <property type="molecule type" value="Genomic_DNA"/>
</dbReference>
<dbReference type="RefSeq" id="WP_013188559.1">
    <property type="nucleotide sequence ID" value="NZ_CP068112.1"/>
</dbReference>
<protein>
    <submittedName>
        <fullName evidence="1">Uncharacterized protein</fullName>
    </submittedName>
</protein>
<name>A0A2X2YUM2_9ACTO</name>
<reference evidence="1 2" key="1">
    <citation type="submission" date="2018-06" db="EMBL/GenBank/DDBJ databases">
        <authorList>
            <consortium name="Pathogen Informatics"/>
            <person name="Doyle S."/>
        </authorList>
    </citation>
    <scope>NUCLEOTIDE SEQUENCE [LARGE SCALE GENOMIC DNA]</scope>
    <source>
        <strain evidence="1 2">NCTC11820</strain>
    </source>
</reference>
<organism evidence="1 2">
    <name type="scientific">Mobiluncus curtisii</name>
    <dbReference type="NCBI Taxonomy" id="2051"/>
    <lineage>
        <taxon>Bacteria</taxon>
        <taxon>Bacillati</taxon>
        <taxon>Actinomycetota</taxon>
        <taxon>Actinomycetes</taxon>
        <taxon>Actinomycetales</taxon>
        <taxon>Actinomycetaceae</taxon>
        <taxon>Mobiluncus</taxon>
    </lineage>
</organism>
<evidence type="ECO:0000313" key="2">
    <source>
        <dbReference type="Proteomes" id="UP000250245"/>
    </source>
</evidence>
<sequence length="106" mass="12303">MTDVKPWSFTIEFDAAKAARNGYDVDTLYECVDKNVQRYGLTRLDRGTWKANESKKVESQCLSLLMLSKQKWVMQNLHSLTAYERSTDPIDIIAALRKRNPERVYA</sequence>
<evidence type="ECO:0000313" key="1">
    <source>
        <dbReference type="EMBL" id="SQB64285.1"/>
    </source>
</evidence>
<gene>
    <name evidence="1" type="ORF">NCTC11820_00620</name>
</gene>
<dbReference type="AlphaFoldDB" id="A0A2X2YUM2"/>
<proteinExistence type="predicted"/>
<accession>A0A2X2YUM2</accession>
<dbReference type="OMA" id="MESATPW"/>
<dbReference type="GeneID" id="55564241"/>